<keyword evidence="4" id="KW-1185">Reference proteome</keyword>
<accession>A0ABT3Q2L5</accession>
<comment type="caution">
    <text evidence="3">The sequence shown here is derived from an EMBL/GenBank/DDBJ whole genome shotgun (WGS) entry which is preliminary data.</text>
</comment>
<comment type="similarity">
    <text evidence="1">Belongs to the bacterial histone-like protein family.</text>
</comment>
<dbReference type="Proteomes" id="UP001207337">
    <property type="component" value="Unassembled WGS sequence"/>
</dbReference>
<evidence type="ECO:0000256" key="2">
    <source>
        <dbReference type="ARBA" id="ARBA00023125"/>
    </source>
</evidence>
<proteinExistence type="inferred from homology"/>
<keyword evidence="2 3" id="KW-0238">DNA-binding</keyword>
<dbReference type="SUPFAM" id="SSF47729">
    <property type="entry name" value="IHF-like DNA-binding proteins"/>
    <property type="match status" value="1"/>
</dbReference>
<dbReference type="InterPro" id="IPR010992">
    <property type="entry name" value="IHF-like_DNA-bd_dom_sf"/>
</dbReference>
<dbReference type="RefSeq" id="WP_265791587.1">
    <property type="nucleotide sequence ID" value="NZ_BAABRS010000005.1"/>
</dbReference>
<evidence type="ECO:0000313" key="3">
    <source>
        <dbReference type="EMBL" id="MCW9714355.1"/>
    </source>
</evidence>
<evidence type="ECO:0000313" key="4">
    <source>
        <dbReference type="Proteomes" id="UP001207337"/>
    </source>
</evidence>
<sequence>MEKKFLKAFADVVREEVARKNKVKINGLGIFKLEHQKQFQKQYENGRVVMMPPKDRIRFISEN</sequence>
<dbReference type="InterPro" id="IPR000119">
    <property type="entry name" value="Hist_DNA-bd"/>
</dbReference>
<evidence type="ECO:0000256" key="1">
    <source>
        <dbReference type="ARBA" id="ARBA00010529"/>
    </source>
</evidence>
<gene>
    <name evidence="3" type="ORF">LQ318_15710</name>
</gene>
<organism evidence="3 4">
    <name type="scientific">Fodinibius salicampi</name>
    <dbReference type="NCBI Taxonomy" id="1920655"/>
    <lineage>
        <taxon>Bacteria</taxon>
        <taxon>Pseudomonadati</taxon>
        <taxon>Balneolota</taxon>
        <taxon>Balneolia</taxon>
        <taxon>Balneolales</taxon>
        <taxon>Balneolaceae</taxon>
        <taxon>Fodinibius</taxon>
    </lineage>
</organism>
<dbReference type="GO" id="GO:0003677">
    <property type="term" value="F:DNA binding"/>
    <property type="evidence" value="ECO:0007669"/>
    <property type="project" value="UniProtKB-KW"/>
</dbReference>
<reference evidence="3 4" key="1">
    <citation type="submission" date="2021-11" db="EMBL/GenBank/DDBJ databases">
        <title>Aliifidinibius sp. nov., a new bacterium isolated from saline soil.</title>
        <authorList>
            <person name="Galisteo C."/>
            <person name="De La Haba R."/>
            <person name="Sanchez-Porro C."/>
            <person name="Ventosa A."/>
        </authorList>
    </citation>
    <scope>NUCLEOTIDE SEQUENCE [LARGE SCALE GENOMIC DNA]</scope>
    <source>
        <strain evidence="3 4">KACC 190600</strain>
    </source>
</reference>
<dbReference type="Pfam" id="PF00216">
    <property type="entry name" value="Bac_DNA_binding"/>
    <property type="match status" value="1"/>
</dbReference>
<name>A0ABT3Q2L5_9BACT</name>
<dbReference type="EMBL" id="JAJNDC010000005">
    <property type="protein sequence ID" value="MCW9714355.1"/>
    <property type="molecule type" value="Genomic_DNA"/>
</dbReference>
<protein>
    <submittedName>
        <fullName evidence="3">HU family DNA-binding protein</fullName>
    </submittedName>
</protein>
<dbReference type="Gene3D" id="4.10.520.10">
    <property type="entry name" value="IHF-like DNA-binding proteins"/>
    <property type="match status" value="1"/>
</dbReference>